<protein>
    <submittedName>
        <fullName evidence="2">CLUMA_CG010118, isoform A</fullName>
    </submittedName>
</protein>
<proteinExistence type="predicted"/>
<feature type="region of interest" description="Disordered" evidence="1">
    <location>
        <begin position="56"/>
        <end position="88"/>
    </location>
</feature>
<organism evidence="2 3">
    <name type="scientific">Clunio marinus</name>
    <dbReference type="NCBI Taxonomy" id="568069"/>
    <lineage>
        <taxon>Eukaryota</taxon>
        <taxon>Metazoa</taxon>
        <taxon>Ecdysozoa</taxon>
        <taxon>Arthropoda</taxon>
        <taxon>Hexapoda</taxon>
        <taxon>Insecta</taxon>
        <taxon>Pterygota</taxon>
        <taxon>Neoptera</taxon>
        <taxon>Endopterygota</taxon>
        <taxon>Diptera</taxon>
        <taxon>Nematocera</taxon>
        <taxon>Chironomoidea</taxon>
        <taxon>Chironomidae</taxon>
        <taxon>Clunio</taxon>
    </lineage>
</organism>
<feature type="compositionally biased region" description="Basic and acidic residues" evidence="1">
    <location>
        <begin position="79"/>
        <end position="88"/>
    </location>
</feature>
<reference evidence="2 3" key="1">
    <citation type="submission" date="2015-04" db="EMBL/GenBank/DDBJ databases">
        <authorList>
            <person name="Syromyatnikov M.Y."/>
            <person name="Popov V.N."/>
        </authorList>
    </citation>
    <scope>NUCLEOTIDE SEQUENCE [LARGE SCALE GENOMIC DNA]</scope>
</reference>
<evidence type="ECO:0000313" key="2">
    <source>
        <dbReference type="EMBL" id="CRK96544.1"/>
    </source>
</evidence>
<evidence type="ECO:0000313" key="3">
    <source>
        <dbReference type="Proteomes" id="UP000183832"/>
    </source>
</evidence>
<dbReference type="Proteomes" id="UP000183832">
    <property type="component" value="Unassembled WGS sequence"/>
</dbReference>
<sequence length="88" mass="10283">MMFEEIANRSTVKAKFMLKAKYFTKEVLKILKVWEKIEIQEKKNLEDFMELISDNTGISGSSDSHNQYGTHQVIQNDDEDHHHTTPLT</sequence>
<dbReference type="EMBL" id="CVRI01000044">
    <property type="protein sequence ID" value="CRK96544.1"/>
    <property type="molecule type" value="Genomic_DNA"/>
</dbReference>
<name>A0A1J1I8E5_9DIPT</name>
<keyword evidence="3" id="KW-1185">Reference proteome</keyword>
<gene>
    <name evidence="2" type="ORF">CLUMA_CG010118</name>
</gene>
<evidence type="ECO:0000256" key="1">
    <source>
        <dbReference type="SAM" id="MobiDB-lite"/>
    </source>
</evidence>
<accession>A0A1J1I8E5</accession>
<feature type="compositionally biased region" description="Polar residues" evidence="1">
    <location>
        <begin position="56"/>
        <end position="75"/>
    </location>
</feature>
<dbReference type="AlphaFoldDB" id="A0A1J1I8E5"/>